<dbReference type="RefSeq" id="WP_157751417.1">
    <property type="nucleotide sequence ID" value="NZ_BOMJ01000011.1"/>
</dbReference>
<gene>
    <name evidence="3" type="ORF">SAMN04489716_1804</name>
</gene>
<reference evidence="3 4" key="1">
    <citation type="submission" date="2016-10" db="EMBL/GenBank/DDBJ databases">
        <authorList>
            <person name="de Groot N.N."/>
        </authorList>
    </citation>
    <scope>NUCLEOTIDE SEQUENCE [LARGE SCALE GENOMIC DNA]</scope>
    <source>
        <strain evidence="3 4">DSM 43941</strain>
    </source>
</reference>
<dbReference type="SUPFAM" id="SSF55874">
    <property type="entry name" value="ATPase domain of HSP90 chaperone/DNA topoisomerase II/histidine kinase"/>
    <property type="match status" value="1"/>
</dbReference>
<dbReference type="InterPro" id="IPR050267">
    <property type="entry name" value="Anti-sigma-factor_SerPK"/>
</dbReference>
<dbReference type="OrthoDB" id="3296188at2"/>
<dbReference type="InterPro" id="IPR003594">
    <property type="entry name" value="HATPase_dom"/>
</dbReference>
<dbReference type="AlphaFoldDB" id="A0A1H1VL27"/>
<dbReference type="Pfam" id="PF13581">
    <property type="entry name" value="HATPase_c_2"/>
    <property type="match status" value="1"/>
</dbReference>
<keyword evidence="1" id="KW-0723">Serine/threonine-protein kinase</keyword>
<keyword evidence="4" id="KW-1185">Reference proteome</keyword>
<dbReference type="InterPro" id="IPR036890">
    <property type="entry name" value="HATPase_C_sf"/>
</dbReference>
<organism evidence="3 4">
    <name type="scientific">Actinoplanes derwentensis</name>
    <dbReference type="NCBI Taxonomy" id="113562"/>
    <lineage>
        <taxon>Bacteria</taxon>
        <taxon>Bacillati</taxon>
        <taxon>Actinomycetota</taxon>
        <taxon>Actinomycetes</taxon>
        <taxon>Micromonosporales</taxon>
        <taxon>Micromonosporaceae</taxon>
        <taxon>Actinoplanes</taxon>
    </lineage>
</organism>
<dbReference type="GO" id="GO:0004674">
    <property type="term" value="F:protein serine/threonine kinase activity"/>
    <property type="evidence" value="ECO:0007669"/>
    <property type="project" value="UniProtKB-KW"/>
</dbReference>
<dbReference type="PANTHER" id="PTHR35526">
    <property type="entry name" value="ANTI-SIGMA-F FACTOR RSBW-RELATED"/>
    <property type="match status" value="1"/>
</dbReference>
<name>A0A1H1VL27_9ACTN</name>
<protein>
    <recommendedName>
        <fullName evidence="2">Histidine kinase/HSP90-like ATPase domain-containing protein</fullName>
    </recommendedName>
</protein>
<dbReference type="EMBL" id="LT629758">
    <property type="protein sequence ID" value="SDS85618.1"/>
    <property type="molecule type" value="Genomic_DNA"/>
</dbReference>
<dbReference type="STRING" id="113562.SAMN04489716_1804"/>
<keyword evidence="1" id="KW-0418">Kinase</keyword>
<feature type="domain" description="Histidine kinase/HSP90-like ATPase" evidence="2">
    <location>
        <begin position="17"/>
        <end position="120"/>
    </location>
</feature>
<keyword evidence="1" id="KW-0808">Transferase</keyword>
<dbReference type="Proteomes" id="UP000198688">
    <property type="component" value="Chromosome I"/>
</dbReference>
<dbReference type="Gene3D" id="3.30.565.10">
    <property type="entry name" value="Histidine kinase-like ATPase, C-terminal domain"/>
    <property type="match status" value="1"/>
</dbReference>
<accession>A0A1H1VL27</accession>
<evidence type="ECO:0000313" key="3">
    <source>
        <dbReference type="EMBL" id="SDS85618.1"/>
    </source>
</evidence>
<sequence>MIILSALFERDDPAAPLRHRVQTVLSVGSGAAVGAEWIGDVLIAVSELVQNVGQHTGGGGELTLSATADGLLIEVADSMIAAPRLRQPDHRQVGGRGLLLIDSISLGWGTRHHEHGKTVWALMPAPALVGSGH</sequence>
<evidence type="ECO:0000259" key="2">
    <source>
        <dbReference type="Pfam" id="PF13581"/>
    </source>
</evidence>
<dbReference type="PANTHER" id="PTHR35526:SF3">
    <property type="entry name" value="ANTI-SIGMA-F FACTOR RSBW"/>
    <property type="match status" value="1"/>
</dbReference>
<dbReference type="CDD" id="cd16936">
    <property type="entry name" value="HATPase_RsbW-like"/>
    <property type="match status" value="1"/>
</dbReference>
<evidence type="ECO:0000256" key="1">
    <source>
        <dbReference type="ARBA" id="ARBA00022527"/>
    </source>
</evidence>
<evidence type="ECO:0000313" key="4">
    <source>
        <dbReference type="Proteomes" id="UP000198688"/>
    </source>
</evidence>
<proteinExistence type="predicted"/>